<reference evidence="1" key="2">
    <citation type="journal article" date="2022" name="Hortic Res">
        <title>The genome of Dioscorea zingiberensis sheds light on the biosynthesis, origin and evolution of the medicinally important diosgenin saponins.</title>
        <authorList>
            <person name="Li Y."/>
            <person name="Tan C."/>
            <person name="Li Z."/>
            <person name="Guo J."/>
            <person name="Li S."/>
            <person name="Chen X."/>
            <person name="Wang C."/>
            <person name="Dai X."/>
            <person name="Yang H."/>
            <person name="Song W."/>
            <person name="Hou L."/>
            <person name="Xu J."/>
            <person name="Tong Z."/>
            <person name="Xu A."/>
            <person name="Yuan X."/>
            <person name="Wang W."/>
            <person name="Yang Q."/>
            <person name="Chen L."/>
            <person name="Sun Z."/>
            <person name="Wang K."/>
            <person name="Pan B."/>
            <person name="Chen J."/>
            <person name="Bao Y."/>
            <person name="Liu F."/>
            <person name="Qi X."/>
            <person name="Gang D.R."/>
            <person name="Wen J."/>
            <person name="Li J."/>
        </authorList>
    </citation>
    <scope>NUCLEOTIDE SEQUENCE</scope>
    <source>
        <strain evidence="1">Dzin_1.0</strain>
    </source>
</reference>
<evidence type="ECO:0000313" key="1">
    <source>
        <dbReference type="EMBL" id="KAJ0981078.1"/>
    </source>
</evidence>
<evidence type="ECO:0000313" key="2">
    <source>
        <dbReference type="Proteomes" id="UP001085076"/>
    </source>
</evidence>
<keyword evidence="2" id="KW-1185">Reference proteome</keyword>
<sequence length="69" mass="8028">MPQAMSTRSEESLLLFRLPADEVLLQDFNCALQENILLQEQCLVHLQPQQVKSVKKRLTSDGRKRWTMS</sequence>
<dbReference type="AlphaFoldDB" id="A0A9D5HLQ4"/>
<name>A0A9D5HLQ4_9LILI</name>
<dbReference type="OrthoDB" id="769156at2759"/>
<accession>A0A9D5HLQ4</accession>
<gene>
    <name evidence="1" type="ORF">J5N97_009333</name>
</gene>
<protein>
    <submittedName>
        <fullName evidence="1">Uncharacterized protein</fullName>
    </submittedName>
</protein>
<dbReference type="Proteomes" id="UP001085076">
    <property type="component" value="Miscellaneous, Linkage group lg02"/>
</dbReference>
<organism evidence="1 2">
    <name type="scientific">Dioscorea zingiberensis</name>
    <dbReference type="NCBI Taxonomy" id="325984"/>
    <lineage>
        <taxon>Eukaryota</taxon>
        <taxon>Viridiplantae</taxon>
        <taxon>Streptophyta</taxon>
        <taxon>Embryophyta</taxon>
        <taxon>Tracheophyta</taxon>
        <taxon>Spermatophyta</taxon>
        <taxon>Magnoliopsida</taxon>
        <taxon>Liliopsida</taxon>
        <taxon>Dioscoreales</taxon>
        <taxon>Dioscoreaceae</taxon>
        <taxon>Dioscorea</taxon>
    </lineage>
</organism>
<comment type="caution">
    <text evidence="1">The sequence shown here is derived from an EMBL/GenBank/DDBJ whole genome shotgun (WGS) entry which is preliminary data.</text>
</comment>
<dbReference type="EMBL" id="JAGGNH010000002">
    <property type="protein sequence ID" value="KAJ0981078.1"/>
    <property type="molecule type" value="Genomic_DNA"/>
</dbReference>
<proteinExistence type="predicted"/>
<reference evidence="1" key="1">
    <citation type="submission" date="2021-03" db="EMBL/GenBank/DDBJ databases">
        <authorList>
            <person name="Li Z."/>
            <person name="Yang C."/>
        </authorList>
    </citation>
    <scope>NUCLEOTIDE SEQUENCE</scope>
    <source>
        <strain evidence="1">Dzin_1.0</strain>
        <tissue evidence="1">Leaf</tissue>
    </source>
</reference>